<comment type="caution">
    <text evidence="3">The sequence shown here is derived from an EMBL/GenBank/DDBJ whole genome shotgun (WGS) entry which is preliminary data.</text>
</comment>
<feature type="transmembrane region" description="Helical" evidence="1">
    <location>
        <begin position="21"/>
        <end position="43"/>
    </location>
</feature>
<sequence>MFDAVTVSGERTGGDVFVAIVRLWLAQPSGFLLVAVLAIAFGFPLHGEAPLWLAVLGAIAWASITVLFFVALQTWKIARRARAMGTLVYTFDEQGVRCQHGSVVTSVPWSGIVRVKLTDRTCFLYMSPSVMWFFPRRHLTSDQASCLCALARDARVRLEGGTR</sequence>
<protein>
    <submittedName>
        <fullName evidence="3">YcxB family protein</fullName>
    </submittedName>
</protein>
<evidence type="ECO:0000313" key="4">
    <source>
        <dbReference type="Proteomes" id="UP001143674"/>
    </source>
</evidence>
<proteinExistence type="predicted"/>
<dbReference type="AlphaFoldDB" id="A0AAE3T5D3"/>
<keyword evidence="1" id="KW-0812">Transmembrane</keyword>
<dbReference type="InterPro" id="IPR025588">
    <property type="entry name" value="YcxB-like_C"/>
</dbReference>
<keyword evidence="1" id="KW-1133">Transmembrane helix</keyword>
<accession>A0AAE3T5D3</accession>
<organism evidence="3 4">
    <name type="scientific">Ralstonia solanacearum</name>
    <name type="common">Pseudomonas solanacearum</name>
    <dbReference type="NCBI Taxonomy" id="305"/>
    <lineage>
        <taxon>Bacteria</taxon>
        <taxon>Pseudomonadati</taxon>
        <taxon>Pseudomonadota</taxon>
        <taxon>Betaproteobacteria</taxon>
        <taxon>Burkholderiales</taxon>
        <taxon>Burkholderiaceae</taxon>
        <taxon>Ralstonia</taxon>
        <taxon>Ralstonia solanacearum species complex</taxon>
    </lineage>
</organism>
<gene>
    <name evidence="3" type="ORF">LBW55_21125</name>
</gene>
<reference evidence="3" key="1">
    <citation type="submission" date="2021-09" db="EMBL/GenBank/DDBJ databases">
        <title>Genomic analysis of Ralstonia spp.</title>
        <authorList>
            <person name="Aburjaile F."/>
            <person name="Ariute J.C."/>
            <person name="Pais A.K.L."/>
            <person name="Albuquerque G.M.R."/>
            <person name="Silva A.M.F."/>
            <person name="Brenig B."/>
            <person name="Azevedo V."/>
            <person name="Matiuzzi M."/>
            <person name="Ramos R."/>
            <person name="Goes-Neto A."/>
            <person name="Soares S."/>
            <person name="Iseppon A.M.B."/>
            <person name="Souza E."/>
            <person name="Gama M."/>
        </authorList>
    </citation>
    <scope>NUCLEOTIDE SEQUENCE</scope>
    <source>
        <strain evidence="3">B4</strain>
    </source>
</reference>
<evidence type="ECO:0000313" key="3">
    <source>
        <dbReference type="EMBL" id="MDB0524111.1"/>
    </source>
</evidence>
<dbReference type="Proteomes" id="UP001143674">
    <property type="component" value="Unassembled WGS sequence"/>
</dbReference>
<feature type="domain" description="YcxB-like C-terminal" evidence="2">
    <location>
        <begin position="91"/>
        <end position="143"/>
    </location>
</feature>
<evidence type="ECO:0000256" key="1">
    <source>
        <dbReference type="SAM" id="Phobius"/>
    </source>
</evidence>
<name>A0AAE3T5D3_RALSL</name>
<keyword evidence="1" id="KW-0472">Membrane</keyword>
<feature type="transmembrane region" description="Helical" evidence="1">
    <location>
        <begin position="49"/>
        <end position="72"/>
    </location>
</feature>
<dbReference type="RefSeq" id="WP_039567340.1">
    <property type="nucleotide sequence ID" value="NZ_JABZEH010000001.1"/>
</dbReference>
<dbReference type="EMBL" id="JAIVEX010000012">
    <property type="protein sequence ID" value="MDB0524111.1"/>
    <property type="molecule type" value="Genomic_DNA"/>
</dbReference>
<dbReference type="Pfam" id="PF14317">
    <property type="entry name" value="YcxB"/>
    <property type="match status" value="1"/>
</dbReference>
<evidence type="ECO:0000259" key="2">
    <source>
        <dbReference type="Pfam" id="PF14317"/>
    </source>
</evidence>